<protein>
    <recommendedName>
        <fullName evidence="3">Pyrrolo-quinoline quinone</fullName>
    </recommendedName>
</protein>
<dbReference type="SUPFAM" id="SSF50998">
    <property type="entry name" value="Quinoprotein alcohol dehydrogenase-like"/>
    <property type="match status" value="1"/>
</dbReference>
<name>A0A2K8Z1I0_9BACT</name>
<organism evidence="1 2">
    <name type="scientific">Spirosoma pollinicola</name>
    <dbReference type="NCBI Taxonomy" id="2057025"/>
    <lineage>
        <taxon>Bacteria</taxon>
        <taxon>Pseudomonadati</taxon>
        <taxon>Bacteroidota</taxon>
        <taxon>Cytophagia</taxon>
        <taxon>Cytophagales</taxon>
        <taxon>Cytophagaceae</taxon>
        <taxon>Spirosoma</taxon>
    </lineage>
</organism>
<evidence type="ECO:0008006" key="3">
    <source>
        <dbReference type="Google" id="ProtNLM"/>
    </source>
</evidence>
<dbReference type="InterPro" id="IPR015943">
    <property type="entry name" value="WD40/YVTN_repeat-like_dom_sf"/>
</dbReference>
<gene>
    <name evidence="1" type="ORF">CWM47_18680</name>
</gene>
<sequence>MSSSPVLANGLLYVGSWDKNFYALDPITGKVKWKFSDVQVDGSSNAQVDGASIVVQNGKVIGFYPSVSGANN</sequence>
<keyword evidence="2" id="KW-1185">Reference proteome</keyword>
<dbReference type="SMART" id="SM00564">
    <property type="entry name" value="PQQ"/>
    <property type="match status" value="1"/>
</dbReference>
<dbReference type="Gene3D" id="2.130.10.10">
    <property type="entry name" value="YVTN repeat-like/Quinoprotein amine dehydrogenase"/>
    <property type="match status" value="1"/>
</dbReference>
<dbReference type="EMBL" id="CP025096">
    <property type="protein sequence ID" value="AUD03674.1"/>
    <property type="molecule type" value="Genomic_DNA"/>
</dbReference>
<dbReference type="AlphaFoldDB" id="A0A2K8Z1I0"/>
<reference evidence="1 2" key="1">
    <citation type="submission" date="2017-11" db="EMBL/GenBank/DDBJ databases">
        <title>Taxonomic description and genome sequences of Spirosoma HA7 sp. nov., isolated from pollen microhabitat of Corylus avellana.</title>
        <authorList>
            <person name="Ambika Manirajan B."/>
            <person name="Suarez C."/>
            <person name="Ratering S."/>
            <person name="Geissler-Plaum R."/>
            <person name="Cardinale M."/>
            <person name="Sylvia S."/>
        </authorList>
    </citation>
    <scope>NUCLEOTIDE SEQUENCE [LARGE SCALE GENOMIC DNA]</scope>
    <source>
        <strain evidence="1 2">HA7</strain>
    </source>
</reference>
<evidence type="ECO:0000313" key="1">
    <source>
        <dbReference type="EMBL" id="AUD03674.1"/>
    </source>
</evidence>
<dbReference type="KEGG" id="spir:CWM47_18680"/>
<proteinExistence type="predicted"/>
<evidence type="ECO:0000313" key="2">
    <source>
        <dbReference type="Proteomes" id="UP000232883"/>
    </source>
</evidence>
<dbReference type="OrthoDB" id="7012117at2"/>
<dbReference type="RefSeq" id="WP_100989741.1">
    <property type="nucleotide sequence ID" value="NZ_CP025096.1"/>
</dbReference>
<dbReference type="Proteomes" id="UP000232883">
    <property type="component" value="Chromosome"/>
</dbReference>
<dbReference type="InterPro" id="IPR018391">
    <property type="entry name" value="PQQ_b-propeller_rpt"/>
</dbReference>
<accession>A0A2K8Z1I0</accession>
<dbReference type="InterPro" id="IPR011047">
    <property type="entry name" value="Quinoprotein_ADH-like_sf"/>
</dbReference>